<comment type="caution">
    <text evidence="1">The sequence shown here is derived from an EMBL/GenBank/DDBJ whole genome shotgun (WGS) entry which is preliminary data.</text>
</comment>
<dbReference type="EMBL" id="VOIH02000004">
    <property type="protein sequence ID" value="KAF3447762.1"/>
    <property type="molecule type" value="Genomic_DNA"/>
</dbReference>
<protein>
    <submittedName>
        <fullName evidence="1">Uncharacterized protein</fullName>
    </submittedName>
</protein>
<keyword evidence="2" id="KW-1185">Reference proteome</keyword>
<dbReference type="InterPro" id="IPR053085">
    <property type="entry name" value="Jasmonate-induced_protein"/>
</dbReference>
<accession>A0A8K0H8D7</accession>
<dbReference type="InterPro" id="IPR049065">
    <property type="entry name" value="Nakanori"/>
</dbReference>
<dbReference type="OrthoDB" id="2617878at2759"/>
<proteinExistence type="predicted"/>
<evidence type="ECO:0000313" key="1">
    <source>
        <dbReference type="EMBL" id="KAF3447762.1"/>
    </source>
</evidence>
<sequence length="189" mass="20672">MAGNVFGNPVTDDIVRLIYPDKDVTPELRAEVAIQYMNADGRDVNCKEFVYNLKESGVGFACPPTAWTAGSESAVMYRGNNSAGDDRDWMLSWGIPFIGDNHAYTEIREAKHYEEDNWNYIKDLLESKSTSATDTWGGCYSSVTIGQGTSPEFVGIMSLDGVVTDSLAATFKTLAADSATQDKKNKGQL</sequence>
<dbReference type="AlphaFoldDB" id="A0A8K0H8D7"/>
<dbReference type="PANTHER" id="PTHR36482">
    <property type="entry name" value="OSJNBA0024J22.15 PROTEIN"/>
    <property type="match status" value="1"/>
</dbReference>
<organism evidence="1 2">
    <name type="scientific">Rhamnella rubrinervis</name>
    <dbReference type="NCBI Taxonomy" id="2594499"/>
    <lineage>
        <taxon>Eukaryota</taxon>
        <taxon>Viridiplantae</taxon>
        <taxon>Streptophyta</taxon>
        <taxon>Embryophyta</taxon>
        <taxon>Tracheophyta</taxon>
        <taxon>Spermatophyta</taxon>
        <taxon>Magnoliopsida</taxon>
        <taxon>eudicotyledons</taxon>
        <taxon>Gunneridae</taxon>
        <taxon>Pentapetalae</taxon>
        <taxon>rosids</taxon>
        <taxon>fabids</taxon>
        <taxon>Rosales</taxon>
        <taxon>Rhamnaceae</taxon>
        <taxon>rhamnoid group</taxon>
        <taxon>Rhamneae</taxon>
        <taxon>Rhamnella</taxon>
    </lineage>
</organism>
<dbReference type="Pfam" id="PF21230">
    <property type="entry name" value="Nakanori"/>
    <property type="match status" value="1"/>
</dbReference>
<gene>
    <name evidence="1" type="ORF">FNV43_RR08466</name>
</gene>
<reference evidence="1" key="1">
    <citation type="submission" date="2020-03" db="EMBL/GenBank/DDBJ databases">
        <title>A high-quality chromosome-level genome assembly of a woody plant with both climbing and erect habits, Rhamnella rubrinervis.</title>
        <authorList>
            <person name="Lu Z."/>
            <person name="Yang Y."/>
            <person name="Zhu X."/>
            <person name="Sun Y."/>
        </authorList>
    </citation>
    <scope>NUCLEOTIDE SEQUENCE</scope>
    <source>
        <strain evidence="1">BYM</strain>
        <tissue evidence="1">Leaf</tissue>
    </source>
</reference>
<dbReference type="PANTHER" id="PTHR36482:SF5">
    <property type="entry name" value="23 KDA JASMONATE-INDUCED PROTEIN-LIKE"/>
    <property type="match status" value="1"/>
</dbReference>
<evidence type="ECO:0000313" key="2">
    <source>
        <dbReference type="Proteomes" id="UP000796880"/>
    </source>
</evidence>
<dbReference type="Proteomes" id="UP000796880">
    <property type="component" value="Unassembled WGS sequence"/>
</dbReference>
<name>A0A8K0H8D7_9ROSA</name>